<dbReference type="EMBL" id="AP025292">
    <property type="protein sequence ID" value="BDC98485.1"/>
    <property type="molecule type" value="Genomic_DNA"/>
</dbReference>
<evidence type="ECO:0000256" key="2">
    <source>
        <dbReference type="ARBA" id="ARBA00023136"/>
    </source>
</evidence>
<dbReference type="InterPro" id="IPR029052">
    <property type="entry name" value="Metallo-depent_PP-like"/>
</dbReference>
<dbReference type="Gene3D" id="2.40.160.50">
    <property type="entry name" value="membrane protein fhac: a member of the omp85/tpsb transporter family"/>
    <property type="match status" value="1"/>
</dbReference>
<name>A0ABM7VC38_9BACT</name>
<protein>
    <recommendedName>
        <fullName evidence="5">Bacterial surface antigen (D15) domain-containing protein</fullName>
    </recommendedName>
</protein>
<evidence type="ECO:0000259" key="5">
    <source>
        <dbReference type="Pfam" id="PF01103"/>
    </source>
</evidence>
<accession>A0ABM7VC38</accession>
<dbReference type="Pfam" id="PF01103">
    <property type="entry name" value="Omp85"/>
    <property type="match status" value="1"/>
</dbReference>
<evidence type="ECO:0000256" key="1">
    <source>
        <dbReference type="ARBA" id="ARBA00004370"/>
    </source>
</evidence>
<evidence type="ECO:0000256" key="4">
    <source>
        <dbReference type="SAM" id="SignalP"/>
    </source>
</evidence>
<dbReference type="RefSeq" id="WP_338397697.1">
    <property type="nucleotide sequence ID" value="NZ_AP025292.1"/>
</dbReference>
<dbReference type="Gene3D" id="3.60.21.10">
    <property type="match status" value="1"/>
</dbReference>
<feature type="region of interest" description="Disordered" evidence="3">
    <location>
        <begin position="327"/>
        <end position="348"/>
    </location>
</feature>
<proteinExistence type="predicted"/>
<keyword evidence="4" id="KW-0732">Signal</keyword>
<dbReference type="SUPFAM" id="SSF56300">
    <property type="entry name" value="Metallo-dependent phosphatases"/>
    <property type="match status" value="1"/>
</dbReference>
<evidence type="ECO:0000313" key="7">
    <source>
        <dbReference type="Proteomes" id="UP001354989"/>
    </source>
</evidence>
<evidence type="ECO:0000313" key="6">
    <source>
        <dbReference type="EMBL" id="BDC98485.1"/>
    </source>
</evidence>
<reference evidence="6 7" key="1">
    <citation type="submission" date="2021-12" db="EMBL/GenBank/DDBJ databases">
        <title>Genome sequencing of bacteria with rrn-lacking chromosome and rrn-plasmid.</title>
        <authorList>
            <person name="Anda M."/>
            <person name="Iwasaki W."/>
        </authorList>
    </citation>
    <scope>NUCLEOTIDE SEQUENCE [LARGE SCALE GENOMIC DNA]</scope>
    <source>
        <strain evidence="6 7">NBRC 101262</strain>
    </source>
</reference>
<dbReference type="Proteomes" id="UP001354989">
    <property type="component" value="Chromosome"/>
</dbReference>
<keyword evidence="7" id="KW-1185">Reference proteome</keyword>
<feature type="signal peptide" evidence="4">
    <location>
        <begin position="1"/>
        <end position="18"/>
    </location>
</feature>
<feature type="chain" id="PRO_5045665513" description="Bacterial surface antigen (D15) domain-containing protein" evidence="4">
    <location>
        <begin position="19"/>
        <end position="1180"/>
    </location>
</feature>
<organism evidence="6 7">
    <name type="scientific">Persicobacter psychrovividus</name>
    <dbReference type="NCBI Taxonomy" id="387638"/>
    <lineage>
        <taxon>Bacteria</taxon>
        <taxon>Pseudomonadati</taxon>
        <taxon>Bacteroidota</taxon>
        <taxon>Cytophagia</taxon>
        <taxon>Cytophagales</taxon>
        <taxon>Persicobacteraceae</taxon>
        <taxon>Persicobacter</taxon>
    </lineage>
</organism>
<gene>
    <name evidence="6" type="ORF">PEPS_07660</name>
</gene>
<feature type="domain" description="Bacterial surface antigen (D15)" evidence="5">
    <location>
        <begin position="1009"/>
        <end position="1177"/>
    </location>
</feature>
<evidence type="ECO:0000256" key="3">
    <source>
        <dbReference type="SAM" id="MobiDB-lite"/>
    </source>
</evidence>
<sequence>MKFWLFLLFSFFLQNTFAQPHKGAKVVFVGGLASLTDPQLEERLRHELKTAQSVVLLGDYVPLAKKHRAVADEQLHKVDQLLKDFSGQVILTSGYNEWMGGRKEGKKNMRQLADAINARENWTTTAQACPNIVEVPVGDHLTFVVLDTQWWLNPEDRYFNKCGIEDPLDVLIELQDVLRRNTGRQVFVVGYHPIESYGHHGGYFSTGASILLAPYVLYRKALGLRYDLAFPEYKAVASRLKTILKAFPNVNYISGAEKNQQYFSVDGLPIRNTNMAEPDFVKPITEGFTAKQSAFVVLTADKSMEYEWSFIGTEGHIKAMKYTATPTAPVEQKRQLPPSASSVGSKLYHDKSGRKSRWMGANYRQVWETPVRATVFDISKVYGGLKVVKRGGGQQTMSLRLQDSTGRQYVLRTVDKNVLGALPAELQKTIAHSIVQDQISASNPYSALVVAPLSDVAGILHPVPKLVYVPDDPHFGIYRQDVADRLFFFEQRPDGDCSDLPHFGNSKKVISTKKMIKKMQSSEDHQVDQQAVLKARAFDIWLNDWDRHDDQWRWAGEKVGGLTVYQPIPRDRDQAFFVNEGILPKLMARQWLIPKIQGFSPYTAHVKSHAFNARFFDRTFLTSLSWAQWQPQIEALIADLDDASIDQAVKSFPKEIYPIAGQKTANMLKQRRDHLLPMMRQFYDFLAKEVDVVGTKDADQIQLDYLADGELRVRLWHLKKSGDKGRKLYDRRFRATETKYVHIYGLSGRDEVLIKGDRPSKIRVNIFSKGTKDTYRLLMEKPPRKLKIYTVDTLPKSSGLKRIQVRHYQQKEAKYDRERFQYAVLSPALALGYNIDDGAFVGGGGLYRSYRNFHYWRHRFVGNYAFLTRAFNLDLQSSLYLPLRGMAFDLQAFIKAPNFTINYFGLGNNTEWRVPRAERAFYRIRLNQYVGQFRGWKTLGDPFHRIGLGAFAQRTVVEPRIGRFISRLNINDLPANIFDGQSFLGLSVNYEFDNISGKRLKAEEQFAGSAIFPRRGYKVNASLKQYFGMGGLATDFTTYQMDMAGYFSFSQRPRVVYALRLGGQKNWGDYIFYEAAKLGRRENLRGYRATRFYGDASIYQNTEMRIRLRELNMYYLRGVVGLLLFNDVGRVWLEGEDSGRWHHGYGAGLWLAPFELAVLGFNYARSREDGMINFQFSYQF</sequence>
<comment type="subcellular location">
    <subcellularLocation>
        <location evidence="1">Membrane</location>
    </subcellularLocation>
</comment>
<dbReference type="InterPro" id="IPR000184">
    <property type="entry name" value="Bac_surfAg_D15"/>
</dbReference>
<keyword evidence="2" id="KW-0472">Membrane</keyword>